<gene>
    <name evidence="11" type="ORF">GCM10010468_18700</name>
</gene>
<dbReference type="InterPro" id="IPR050428">
    <property type="entry name" value="TCS_sensor_his_kinase"/>
</dbReference>
<dbReference type="InterPro" id="IPR005467">
    <property type="entry name" value="His_kinase_dom"/>
</dbReference>
<evidence type="ECO:0000256" key="9">
    <source>
        <dbReference type="SAM" id="Phobius"/>
    </source>
</evidence>
<accession>A0ABP6Q4H2</accession>
<comment type="caution">
    <text evidence="11">The sequence shown here is derived from an EMBL/GenBank/DDBJ whole genome shotgun (WGS) entry which is preliminary data.</text>
</comment>
<evidence type="ECO:0000256" key="3">
    <source>
        <dbReference type="ARBA" id="ARBA00022553"/>
    </source>
</evidence>
<reference evidence="12" key="1">
    <citation type="journal article" date="2019" name="Int. J. Syst. Evol. Microbiol.">
        <title>The Global Catalogue of Microorganisms (GCM) 10K type strain sequencing project: providing services to taxonomists for standard genome sequencing and annotation.</title>
        <authorList>
            <consortium name="The Broad Institute Genomics Platform"/>
            <consortium name="The Broad Institute Genome Sequencing Center for Infectious Disease"/>
            <person name="Wu L."/>
            <person name="Ma J."/>
        </authorList>
    </citation>
    <scope>NUCLEOTIDE SEQUENCE [LARGE SCALE GENOMIC DNA]</scope>
    <source>
        <strain evidence="12">JCM 9377</strain>
    </source>
</reference>
<keyword evidence="5 9" id="KW-0812">Transmembrane</keyword>
<keyword evidence="12" id="KW-1185">Reference proteome</keyword>
<keyword evidence="6" id="KW-0418">Kinase</keyword>
<evidence type="ECO:0000259" key="10">
    <source>
        <dbReference type="PROSITE" id="PS50109"/>
    </source>
</evidence>
<dbReference type="Pfam" id="PF02518">
    <property type="entry name" value="HATPase_c"/>
    <property type="match status" value="1"/>
</dbReference>
<dbReference type="SMART" id="SM00387">
    <property type="entry name" value="HATPase_c"/>
    <property type="match status" value="1"/>
</dbReference>
<feature type="compositionally biased region" description="Pro residues" evidence="8">
    <location>
        <begin position="620"/>
        <end position="630"/>
    </location>
</feature>
<dbReference type="EC" id="2.7.13.3" evidence="2"/>
<feature type="compositionally biased region" description="Basic and acidic residues" evidence="8">
    <location>
        <begin position="716"/>
        <end position="730"/>
    </location>
</feature>
<dbReference type="InterPro" id="IPR036890">
    <property type="entry name" value="HATPase_C_sf"/>
</dbReference>
<dbReference type="InterPro" id="IPR013587">
    <property type="entry name" value="Nitrate/nitrite_sensing"/>
</dbReference>
<evidence type="ECO:0000256" key="2">
    <source>
        <dbReference type="ARBA" id="ARBA00012438"/>
    </source>
</evidence>
<dbReference type="EMBL" id="BAAAUV010000004">
    <property type="protein sequence ID" value="GAA3204250.1"/>
    <property type="molecule type" value="Genomic_DNA"/>
</dbReference>
<organism evidence="11 12">
    <name type="scientific">Actinocorallia longicatena</name>
    <dbReference type="NCBI Taxonomy" id="111803"/>
    <lineage>
        <taxon>Bacteria</taxon>
        <taxon>Bacillati</taxon>
        <taxon>Actinomycetota</taxon>
        <taxon>Actinomycetes</taxon>
        <taxon>Streptosporangiales</taxon>
        <taxon>Thermomonosporaceae</taxon>
        <taxon>Actinocorallia</taxon>
    </lineage>
</organism>
<name>A0ABP6Q4H2_9ACTN</name>
<evidence type="ECO:0000313" key="12">
    <source>
        <dbReference type="Proteomes" id="UP001501237"/>
    </source>
</evidence>
<evidence type="ECO:0000256" key="8">
    <source>
        <dbReference type="SAM" id="MobiDB-lite"/>
    </source>
</evidence>
<keyword evidence="4" id="KW-0808">Transferase</keyword>
<feature type="compositionally biased region" description="Low complexity" evidence="8">
    <location>
        <begin position="676"/>
        <end position="693"/>
    </location>
</feature>
<dbReference type="SUPFAM" id="SSF55874">
    <property type="entry name" value="ATPase domain of HSP90 chaperone/DNA topoisomerase II/histidine kinase"/>
    <property type="match status" value="1"/>
</dbReference>
<dbReference type="PROSITE" id="PS50109">
    <property type="entry name" value="HIS_KIN"/>
    <property type="match status" value="1"/>
</dbReference>
<proteinExistence type="predicted"/>
<evidence type="ECO:0000313" key="11">
    <source>
        <dbReference type="EMBL" id="GAA3204250.1"/>
    </source>
</evidence>
<feature type="transmembrane region" description="Helical" evidence="9">
    <location>
        <begin position="294"/>
        <end position="316"/>
    </location>
</feature>
<evidence type="ECO:0000256" key="7">
    <source>
        <dbReference type="ARBA" id="ARBA00022989"/>
    </source>
</evidence>
<dbReference type="Proteomes" id="UP001501237">
    <property type="component" value="Unassembled WGS sequence"/>
</dbReference>
<evidence type="ECO:0000256" key="6">
    <source>
        <dbReference type="ARBA" id="ARBA00022777"/>
    </source>
</evidence>
<dbReference type="PANTHER" id="PTHR45436:SF5">
    <property type="entry name" value="SENSOR HISTIDINE KINASE TRCS"/>
    <property type="match status" value="1"/>
</dbReference>
<feature type="region of interest" description="Disordered" evidence="8">
    <location>
        <begin position="615"/>
        <end position="730"/>
    </location>
</feature>
<keyword evidence="9" id="KW-0472">Membrane</keyword>
<protein>
    <recommendedName>
        <fullName evidence="2">histidine kinase</fullName>
        <ecNumber evidence="2">2.7.13.3</ecNumber>
    </recommendedName>
</protein>
<dbReference type="Pfam" id="PF08376">
    <property type="entry name" value="NIT"/>
    <property type="match status" value="1"/>
</dbReference>
<dbReference type="Gene3D" id="3.30.565.10">
    <property type="entry name" value="Histidine kinase-like ATPase, C-terminal domain"/>
    <property type="match status" value="1"/>
</dbReference>
<evidence type="ECO:0000256" key="5">
    <source>
        <dbReference type="ARBA" id="ARBA00022692"/>
    </source>
</evidence>
<dbReference type="InterPro" id="IPR003594">
    <property type="entry name" value="HATPase_dom"/>
</dbReference>
<dbReference type="PANTHER" id="PTHR45436">
    <property type="entry name" value="SENSOR HISTIDINE KINASE YKOH"/>
    <property type="match status" value="1"/>
</dbReference>
<keyword evidence="7 9" id="KW-1133">Transmembrane helix</keyword>
<feature type="domain" description="Histidine kinase" evidence="10">
    <location>
        <begin position="504"/>
        <end position="609"/>
    </location>
</feature>
<keyword evidence="3" id="KW-0597">Phosphoprotein</keyword>
<feature type="compositionally biased region" description="Pro residues" evidence="8">
    <location>
        <begin position="638"/>
        <end position="649"/>
    </location>
</feature>
<evidence type="ECO:0000256" key="1">
    <source>
        <dbReference type="ARBA" id="ARBA00000085"/>
    </source>
</evidence>
<dbReference type="Gene3D" id="6.10.340.10">
    <property type="match status" value="1"/>
</dbReference>
<evidence type="ECO:0000256" key="4">
    <source>
        <dbReference type="ARBA" id="ARBA00022679"/>
    </source>
</evidence>
<sequence>MLTIPLASLIILWAFVAGTSLRTALENRSYNADYKLLTTPMGMMTFQLSSERTVAGSALGDPGPATLRAFRGETAKTDAVIDALRASVADYTRKHHEAAGGASDLASFVDSLSDLGAIREQVAPGTSDRVAALRGYDALSDRMFQAIAQLRRGAEVRRYQTIQTLITWSWSRDVVEREVAYLAAAAPKGKLPARYTAGFAALSGARQNLYLLAGNRVDGLAGVVVAEFTQSPAYDRYARAEQRIADGSGDAASIGEFRAAAAAVSPLWLVQGNRVSTGADRDAAATARNNELRVYLLGGVGFLLVMLSVALVVRFARGITRELRALRGAARELARNRLPDVVLRLRRGDTVDVAAEAPRLPGGRTREIQEVGESFADVQRTAVDLAVAESRLRGAINQVFVNLSWRNQGLLMRQLKLLDSMERRVQSPEELEELFRLDHLTTRMRRHAEGLVILTGAPTVRVWDRPVAAEDIVRAALAEIEDYERVELSVTAPVAVAAEAVGDVIHLLAELVENAAMFSPPTTAVEVKLDAVANGLVIEVIDRGIGVPDEQMAAINRRLETPPDFDLADTDRLGLFVVARLASRHDIRVRLQRSSYGGTVAVVLVPSRLVLPEEVLQGPGRPPLPPAEPPRPGRHAGPPSPVAAVPPPAAVAGPAPVEQRGTESGGLPRRRRRENLAPALLEPGPPAGGSSPAFTAPDPDASRDLLSSLQQGWDLGRNEEVRPLEDRGNP</sequence>
<comment type="catalytic activity">
    <reaction evidence="1">
        <text>ATP + protein L-histidine = ADP + protein N-phospho-L-histidine.</text>
        <dbReference type="EC" id="2.7.13.3"/>
    </reaction>
</comment>